<reference evidence="3 4" key="1">
    <citation type="submission" date="2016-05" db="EMBL/GenBank/DDBJ databases">
        <title>Paenibacillus oryzae. sp. nov., isolated from the rice root.</title>
        <authorList>
            <person name="Zhang J."/>
            <person name="Zhang X."/>
        </authorList>
    </citation>
    <scope>NUCLEOTIDE SEQUENCE [LARGE SCALE GENOMIC DNA]</scope>
    <source>
        <strain evidence="3 4">1DrF-4</strain>
    </source>
</reference>
<dbReference type="PANTHER" id="PTHR23077:SF198">
    <property type="entry name" value="ATP-DEPENDENT ZINC METALLOPROTEASE FTSH"/>
    <property type="match status" value="1"/>
</dbReference>
<dbReference type="Pfam" id="PF00004">
    <property type="entry name" value="AAA"/>
    <property type="match status" value="1"/>
</dbReference>
<dbReference type="AlphaFoldDB" id="A0A1A5Y9F6"/>
<dbReference type="InterPro" id="IPR027417">
    <property type="entry name" value="P-loop_NTPase"/>
</dbReference>
<dbReference type="Gene3D" id="3.40.50.300">
    <property type="entry name" value="P-loop containing nucleotide triphosphate hydrolases"/>
    <property type="match status" value="1"/>
</dbReference>
<evidence type="ECO:0000256" key="1">
    <source>
        <dbReference type="RuleBase" id="RU003651"/>
    </source>
</evidence>
<dbReference type="STRING" id="1844972.A7K91_00890"/>
<comment type="similarity">
    <text evidence="1">Belongs to the AAA ATPase family.</text>
</comment>
<evidence type="ECO:0000313" key="4">
    <source>
        <dbReference type="Proteomes" id="UP000092024"/>
    </source>
</evidence>
<keyword evidence="4" id="KW-1185">Reference proteome</keyword>
<dbReference type="SUPFAM" id="SSF52540">
    <property type="entry name" value="P-loop containing nucleoside triphosphate hydrolases"/>
    <property type="match status" value="1"/>
</dbReference>
<dbReference type="PROSITE" id="PS00674">
    <property type="entry name" value="AAA"/>
    <property type="match status" value="1"/>
</dbReference>
<keyword evidence="1" id="KW-0547">Nucleotide-binding</keyword>
<evidence type="ECO:0000313" key="3">
    <source>
        <dbReference type="EMBL" id="OBR62217.1"/>
    </source>
</evidence>
<dbReference type="InterPro" id="IPR050168">
    <property type="entry name" value="AAA_ATPase_domain"/>
</dbReference>
<feature type="domain" description="AAA+ ATPase" evidence="2">
    <location>
        <begin position="240"/>
        <end position="360"/>
    </location>
</feature>
<dbReference type="PANTHER" id="PTHR23077">
    <property type="entry name" value="AAA-FAMILY ATPASE"/>
    <property type="match status" value="1"/>
</dbReference>
<dbReference type="Proteomes" id="UP000092024">
    <property type="component" value="Unassembled WGS sequence"/>
</dbReference>
<evidence type="ECO:0000259" key="2">
    <source>
        <dbReference type="SMART" id="SM00382"/>
    </source>
</evidence>
<comment type="caution">
    <text evidence="3">The sequence shown here is derived from an EMBL/GenBank/DDBJ whole genome shotgun (WGS) entry which is preliminary data.</text>
</comment>
<dbReference type="SMART" id="SM00382">
    <property type="entry name" value="AAA"/>
    <property type="match status" value="1"/>
</dbReference>
<accession>A0A1A5Y9F6</accession>
<dbReference type="InterPro" id="IPR003959">
    <property type="entry name" value="ATPase_AAA_core"/>
</dbReference>
<dbReference type="InterPro" id="IPR003593">
    <property type="entry name" value="AAA+_ATPase"/>
</dbReference>
<proteinExistence type="inferred from homology"/>
<dbReference type="GO" id="GO:0005524">
    <property type="term" value="F:ATP binding"/>
    <property type="evidence" value="ECO:0007669"/>
    <property type="project" value="UniProtKB-KW"/>
</dbReference>
<name>A0A1A5Y9F6_9BACL</name>
<dbReference type="InterPro" id="IPR003960">
    <property type="entry name" value="ATPase_AAA_CS"/>
</dbReference>
<protein>
    <submittedName>
        <fullName evidence="3">ATPase</fullName>
    </submittedName>
</protein>
<keyword evidence="1" id="KW-0067">ATP-binding</keyword>
<dbReference type="CDD" id="cd19481">
    <property type="entry name" value="RecA-like_protease"/>
    <property type="match status" value="1"/>
</dbReference>
<sequence>MDAGLQVDFVSEADIKPFAAAASAPPFIVRGGEAGDRVQGERHYFDYIEAVQRIRDYLERRLGSGLRLYYQDDGNEIWNGLEEDVNRGYEGVEHAAGLYDLVETNVFQYDADTTTEHGAYTIRPAIRNNLFIYPRHWIALARVPKLVQHGIGFEDLIFCESDECLMDFLAEMRERQLSDPTVKVFTDTRDGLEHSREPISQVVSRDDVFMEDELKTQIYRSLDEFFSKDRSFFQTYGIPYKRGILLYGKPGNGKTTLVKSISTSTKAPVAYWQITEYTSSGSIQEVFAAATQMAPMVLVIEDIDSMPESCRSYFLNTLDGATSKEGVYLIGTTNYPEKIDPALINRAGRFDRAYEVKPPDAALRLSYMKYKGLPRLADEAAVERAARNSEGFSLAQLGELYASAALQMHYEGKADLDSLIAEMKADRSKERSNDWMSADQTRKVGFA</sequence>
<organism evidence="3 4">
    <name type="scientific">Paenibacillus oryzae</name>
    <dbReference type="NCBI Taxonomy" id="1844972"/>
    <lineage>
        <taxon>Bacteria</taxon>
        <taxon>Bacillati</taxon>
        <taxon>Bacillota</taxon>
        <taxon>Bacilli</taxon>
        <taxon>Bacillales</taxon>
        <taxon>Paenibacillaceae</taxon>
        <taxon>Paenibacillus</taxon>
    </lineage>
</organism>
<dbReference type="EMBL" id="LYPA01000080">
    <property type="protein sequence ID" value="OBR62217.1"/>
    <property type="molecule type" value="Genomic_DNA"/>
</dbReference>
<dbReference type="GO" id="GO:0016887">
    <property type="term" value="F:ATP hydrolysis activity"/>
    <property type="evidence" value="ECO:0007669"/>
    <property type="project" value="InterPro"/>
</dbReference>
<gene>
    <name evidence="3" type="ORF">A7K91_00890</name>
</gene>